<sequence length="246" mass="28579">MLKLFRHIRQKLLQENKVSIYLKYAIGEILLVVIGILIALQVNNWNEYRKDKVKEQAVLKNLVQDLRADSLSFSDNLVILTQINILHQVLYEIGVNGIDLKIEDPNLIRKLIYYNPIAIKNDPSVADKISNEDIRKEINTYSRYLIDLDFTYSEYAGLLENRMRVFLAEKKVHHLPNYFGNRDNSIKGAVPLDFVDKEGLNLLSRSPEFQQLLLEASIKTKNTESNIETVLIQNQKLKELIQKELK</sequence>
<dbReference type="Proteomes" id="UP001597414">
    <property type="component" value="Unassembled WGS sequence"/>
</dbReference>
<evidence type="ECO:0000313" key="3">
    <source>
        <dbReference type="Proteomes" id="UP001597414"/>
    </source>
</evidence>
<keyword evidence="1" id="KW-0812">Transmembrane</keyword>
<accession>A0ABW5B7C7</accession>
<dbReference type="Pfam" id="PF19578">
    <property type="entry name" value="DUF6090"/>
    <property type="match status" value="1"/>
</dbReference>
<name>A0ABW5B7C7_9BACT</name>
<evidence type="ECO:0000256" key="1">
    <source>
        <dbReference type="SAM" id="Phobius"/>
    </source>
</evidence>
<comment type="caution">
    <text evidence="2">The sequence shown here is derived from an EMBL/GenBank/DDBJ whole genome shotgun (WGS) entry which is preliminary data.</text>
</comment>
<evidence type="ECO:0000313" key="2">
    <source>
        <dbReference type="EMBL" id="MFD2200540.1"/>
    </source>
</evidence>
<feature type="transmembrane region" description="Helical" evidence="1">
    <location>
        <begin position="21"/>
        <end position="40"/>
    </location>
</feature>
<protein>
    <submittedName>
        <fullName evidence="2">DUF6090 family protein</fullName>
    </submittedName>
</protein>
<dbReference type="InterPro" id="IPR045749">
    <property type="entry name" value="DUF6090"/>
</dbReference>
<dbReference type="EMBL" id="JBHUIV010000007">
    <property type="protein sequence ID" value="MFD2200540.1"/>
    <property type="molecule type" value="Genomic_DNA"/>
</dbReference>
<dbReference type="RefSeq" id="WP_380800294.1">
    <property type="nucleotide sequence ID" value="NZ_JBHUIV010000007.1"/>
</dbReference>
<keyword evidence="3" id="KW-1185">Reference proteome</keyword>
<keyword evidence="1" id="KW-0472">Membrane</keyword>
<proteinExistence type="predicted"/>
<organism evidence="2 3">
    <name type="scientific">Shivajiella indica</name>
    <dbReference type="NCBI Taxonomy" id="872115"/>
    <lineage>
        <taxon>Bacteria</taxon>
        <taxon>Pseudomonadati</taxon>
        <taxon>Bacteroidota</taxon>
        <taxon>Cytophagia</taxon>
        <taxon>Cytophagales</taxon>
        <taxon>Cyclobacteriaceae</taxon>
        <taxon>Shivajiella</taxon>
    </lineage>
</organism>
<gene>
    <name evidence="2" type="ORF">ACFSKV_03110</name>
</gene>
<keyword evidence="1" id="KW-1133">Transmembrane helix</keyword>
<reference evidence="3" key="1">
    <citation type="journal article" date="2019" name="Int. J. Syst. Evol. Microbiol.">
        <title>The Global Catalogue of Microorganisms (GCM) 10K type strain sequencing project: providing services to taxonomists for standard genome sequencing and annotation.</title>
        <authorList>
            <consortium name="The Broad Institute Genomics Platform"/>
            <consortium name="The Broad Institute Genome Sequencing Center for Infectious Disease"/>
            <person name="Wu L."/>
            <person name="Ma J."/>
        </authorList>
    </citation>
    <scope>NUCLEOTIDE SEQUENCE [LARGE SCALE GENOMIC DNA]</scope>
    <source>
        <strain evidence="3">KCTC 19812</strain>
    </source>
</reference>